<dbReference type="InParanoid" id="E4WZ91"/>
<reference evidence="2" key="1">
    <citation type="journal article" date="2010" name="Science">
        <title>Plasticity of animal genome architecture unmasked by rapid evolution of a pelagic tunicate.</title>
        <authorList>
            <person name="Denoeud F."/>
            <person name="Henriet S."/>
            <person name="Mungpakdee S."/>
            <person name="Aury J.M."/>
            <person name="Da Silva C."/>
            <person name="Brinkmann H."/>
            <person name="Mikhaleva J."/>
            <person name="Olsen L.C."/>
            <person name="Jubin C."/>
            <person name="Canestro C."/>
            <person name="Bouquet J.M."/>
            <person name="Danks G."/>
            <person name="Poulain J."/>
            <person name="Campsteijn C."/>
            <person name="Adamski M."/>
            <person name="Cross I."/>
            <person name="Yadetie F."/>
            <person name="Muffato M."/>
            <person name="Louis A."/>
            <person name="Butcher S."/>
            <person name="Tsagkogeorga G."/>
            <person name="Konrad A."/>
            <person name="Singh S."/>
            <person name="Jensen M.F."/>
            <person name="Cong E.H."/>
            <person name="Eikeseth-Otteraa H."/>
            <person name="Noel B."/>
            <person name="Anthouard V."/>
            <person name="Porcel B.M."/>
            <person name="Kachouri-Lafond R."/>
            <person name="Nishino A."/>
            <person name="Ugolini M."/>
            <person name="Chourrout P."/>
            <person name="Nishida H."/>
            <person name="Aasland R."/>
            <person name="Huzurbazar S."/>
            <person name="Westhof E."/>
            <person name="Delsuc F."/>
            <person name="Lehrach H."/>
            <person name="Reinhardt R."/>
            <person name="Weissenbach J."/>
            <person name="Roy S.W."/>
            <person name="Artiguenave F."/>
            <person name="Postlethwait J.H."/>
            <person name="Manak J.R."/>
            <person name="Thompson E.M."/>
            <person name="Jaillon O."/>
            <person name="Du Pasquier L."/>
            <person name="Boudinot P."/>
            <person name="Liberles D.A."/>
            <person name="Volff J.N."/>
            <person name="Philippe H."/>
            <person name="Lenhard B."/>
            <person name="Roest Crollius H."/>
            <person name="Wincker P."/>
            <person name="Chourrout D."/>
        </authorList>
    </citation>
    <scope>NUCLEOTIDE SEQUENCE [LARGE SCALE GENOMIC DNA]</scope>
</reference>
<protein>
    <submittedName>
        <fullName evidence="2">Uncharacterized protein</fullName>
    </submittedName>
</protein>
<dbReference type="EMBL" id="FN653019">
    <property type="protein sequence ID" value="CBY22486.1"/>
    <property type="molecule type" value="Genomic_DNA"/>
</dbReference>
<sequence>MLSAAASDVTKTRKTSRMLLDNGRRSNTTNNLLGWMRLNLFEGQTNSVSSTQD</sequence>
<keyword evidence="3" id="KW-1185">Reference proteome</keyword>
<evidence type="ECO:0000256" key="1">
    <source>
        <dbReference type="SAM" id="MobiDB-lite"/>
    </source>
</evidence>
<organism evidence="2">
    <name type="scientific">Oikopleura dioica</name>
    <name type="common">Tunicate</name>
    <dbReference type="NCBI Taxonomy" id="34765"/>
    <lineage>
        <taxon>Eukaryota</taxon>
        <taxon>Metazoa</taxon>
        <taxon>Chordata</taxon>
        <taxon>Tunicata</taxon>
        <taxon>Appendicularia</taxon>
        <taxon>Copelata</taxon>
        <taxon>Oikopleuridae</taxon>
        <taxon>Oikopleura</taxon>
    </lineage>
</organism>
<evidence type="ECO:0000313" key="3">
    <source>
        <dbReference type="Proteomes" id="UP000001307"/>
    </source>
</evidence>
<gene>
    <name evidence="2" type="ORF">GSOID_T00013242001</name>
</gene>
<feature type="region of interest" description="Disordered" evidence="1">
    <location>
        <begin position="1"/>
        <end position="29"/>
    </location>
</feature>
<proteinExistence type="predicted"/>
<dbReference type="AlphaFoldDB" id="E4WZ91"/>
<evidence type="ECO:0000313" key="2">
    <source>
        <dbReference type="EMBL" id="CBY22486.1"/>
    </source>
</evidence>
<accession>E4WZ91</accession>
<name>E4WZ91_OIKDI</name>
<dbReference type="Proteomes" id="UP000001307">
    <property type="component" value="Unassembled WGS sequence"/>
</dbReference>